<feature type="compositionally biased region" description="Polar residues" evidence="5">
    <location>
        <begin position="63"/>
        <end position="77"/>
    </location>
</feature>
<sequence length="313" mass="35879">MLDSEQTKREKIKEFRLLTDVPDHHDTEAFLLQRGWNLQRALNDFFDANRNIEEIPPLPLAGSFTNSSLSPSSASGTRTRHYQTVRSRVVTNNSSSIWQRIEENRTPTRRRAPSPPRNRPPQRSFVTDQYPTHPPPPRTTSINQDRPKRQAPPPPIQRSSDTIGLDHTPVSSRTSQERDTNPARSDVNPTPASPATLQRHPTLNKKQQNLALKVVKNFSNRPKRQAPEAPDEPPEVDEKVELESKKKELKELEEKLEGLLTCSICCGDMERKAALQDCGHVFCVDCCQRFYSAFRRECPICRKSFNDYIQLFM</sequence>
<evidence type="ECO:0000256" key="2">
    <source>
        <dbReference type="ARBA" id="ARBA00022771"/>
    </source>
</evidence>
<protein>
    <submittedName>
        <fullName evidence="7">Oidioi.mRNA.OKI2018_I69.PAR.g9079.t1.cds</fullName>
    </submittedName>
</protein>
<evidence type="ECO:0000256" key="4">
    <source>
        <dbReference type="PROSITE-ProRule" id="PRU00175"/>
    </source>
</evidence>
<dbReference type="InterPro" id="IPR047134">
    <property type="entry name" value="RNF4"/>
</dbReference>
<evidence type="ECO:0000256" key="1">
    <source>
        <dbReference type="ARBA" id="ARBA00022723"/>
    </source>
</evidence>
<dbReference type="PROSITE" id="PS50089">
    <property type="entry name" value="ZF_RING_2"/>
    <property type="match status" value="1"/>
</dbReference>
<gene>
    <name evidence="7" type="ORF">OKIOD_LOCUS637</name>
</gene>
<dbReference type="PANTHER" id="PTHR23041">
    <property type="entry name" value="RING FINGER DOMAIN-CONTAINING"/>
    <property type="match status" value="1"/>
</dbReference>
<organism evidence="7 8">
    <name type="scientific">Oikopleura dioica</name>
    <name type="common">Tunicate</name>
    <dbReference type="NCBI Taxonomy" id="34765"/>
    <lineage>
        <taxon>Eukaryota</taxon>
        <taxon>Metazoa</taxon>
        <taxon>Chordata</taxon>
        <taxon>Tunicata</taxon>
        <taxon>Appendicularia</taxon>
        <taxon>Copelata</taxon>
        <taxon>Oikopleuridae</taxon>
        <taxon>Oikopleura</taxon>
    </lineage>
</organism>
<feature type="domain" description="RING-type" evidence="6">
    <location>
        <begin position="262"/>
        <end position="302"/>
    </location>
</feature>
<dbReference type="Gene3D" id="3.30.40.10">
    <property type="entry name" value="Zinc/RING finger domain, C3HC4 (zinc finger)"/>
    <property type="match status" value="1"/>
</dbReference>
<feature type="compositionally biased region" description="Low complexity" evidence="5">
    <location>
        <begin position="84"/>
        <end position="96"/>
    </location>
</feature>
<dbReference type="SMART" id="SM00184">
    <property type="entry name" value="RING"/>
    <property type="match status" value="1"/>
</dbReference>
<dbReference type="Gene3D" id="1.10.8.10">
    <property type="entry name" value="DNA helicase RuvA subunit, C-terminal domain"/>
    <property type="match status" value="1"/>
</dbReference>
<dbReference type="PANTHER" id="PTHR23041:SF78">
    <property type="entry name" value="E3 UBIQUITIN-PROTEIN LIGASE RNF4"/>
    <property type="match status" value="1"/>
</dbReference>
<evidence type="ECO:0000313" key="7">
    <source>
        <dbReference type="EMBL" id="CAG5078765.1"/>
    </source>
</evidence>
<dbReference type="InterPro" id="IPR013083">
    <property type="entry name" value="Znf_RING/FYVE/PHD"/>
</dbReference>
<keyword evidence="3" id="KW-0862">Zinc</keyword>
<reference evidence="7 8" key="1">
    <citation type="submission" date="2021-04" db="EMBL/GenBank/DDBJ databases">
        <authorList>
            <person name="Bliznina A."/>
        </authorList>
    </citation>
    <scope>NUCLEOTIDE SEQUENCE [LARGE SCALE GENOMIC DNA]</scope>
</reference>
<feature type="region of interest" description="Disordered" evidence="5">
    <location>
        <begin position="218"/>
        <end position="241"/>
    </location>
</feature>
<feature type="region of interest" description="Disordered" evidence="5">
    <location>
        <begin position="58"/>
        <end position="205"/>
    </location>
</feature>
<accession>A0ABN7RRI3</accession>
<dbReference type="Pfam" id="PF13920">
    <property type="entry name" value="zf-C3HC4_3"/>
    <property type="match status" value="1"/>
</dbReference>
<proteinExistence type="predicted"/>
<evidence type="ECO:0000259" key="6">
    <source>
        <dbReference type="PROSITE" id="PS50089"/>
    </source>
</evidence>
<dbReference type="Proteomes" id="UP001158576">
    <property type="component" value="Chromosome PAR"/>
</dbReference>
<keyword evidence="2 4" id="KW-0863">Zinc-finger</keyword>
<dbReference type="SUPFAM" id="SSF57850">
    <property type="entry name" value="RING/U-box"/>
    <property type="match status" value="1"/>
</dbReference>
<keyword evidence="8" id="KW-1185">Reference proteome</keyword>
<dbReference type="EMBL" id="OU015568">
    <property type="protein sequence ID" value="CAG5078765.1"/>
    <property type="molecule type" value="Genomic_DNA"/>
</dbReference>
<evidence type="ECO:0000313" key="8">
    <source>
        <dbReference type="Proteomes" id="UP001158576"/>
    </source>
</evidence>
<evidence type="ECO:0000256" key="3">
    <source>
        <dbReference type="ARBA" id="ARBA00022833"/>
    </source>
</evidence>
<keyword evidence="1" id="KW-0479">Metal-binding</keyword>
<feature type="compositionally biased region" description="Polar residues" evidence="5">
    <location>
        <begin position="187"/>
        <end position="205"/>
    </location>
</feature>
<evidence type="ECO:0000256" key="5">
    <source>
        <dbReference type="SAM" id="MobiDB-lite"/>
    </source>
</evidence>
<name>A0ABN7RRI3_OIKDI</name>
<dbReference type="CDD" id="cd16449">
    <property type="entry name" value="RING-HC"/>
    <property type="match status" value="1"/>
</dbReference>
<dbReference type="InterPro" id="IPR001841">
    <property type="entry name" value="Znf_RING"/>
</dbReference>